<evidence type="ECO:0000256" key="4">
    <source>
        <dbReference type="ARBA" id="ARBA00012086"/>
    </source>
</evidence>
<keyword evidence="9 12" id="KW-0456">Lyase</keyword>
<name>A0A1T2XJS7_9BACL</name>
<feature type="binding site" evidence="12 15">
    <location>
        <position position="50"/>
    </location>
    <ligand>
        <name>pyruvate</name>
        <dbReference type="ChEBI" id="CHEBI:15361"/>
    </ligand>
</feature>
<comment type="function">
    <text evidence="1 12">Catalyzes the condensation of (S)-aspartate-beta-semialdehyde [(S)-ASA] and pyruvate to 4-hydroxy-tetrahydrodipicolinate (HTPA).</text>
</comment>
<dbReference type="NCBIfam" id="TIGR00674">
    <property type="entry name" value="dapA"/>
    <property type="match status" value="1"/>
</dbReference>
<protein>
    <recommendedName>
        <fullName evidence="4 12">4-hydroxy-tetrahydrodipicolinate synthase</fullName>
        <shortName evidence="12">HTPA synthase</shortName>
        <ecNumber evidence="4 12">4.3.3.7</ecNumber>
    </recommendedName>
</protein>
<dbReference type="Proteomes" id="UP000190188">
    <property type="component" value="Unassembled WGS sequence"/>
</dbReference>
<dbReference type="PRINTS" id="PR00146">
    <property type="entry name" value="DHPICSNTHASE"/>
</dbReference>
<accession>A0A1T2XJS7</accession>
<keyword evidence="6 12" id="KW-0028">Amino-acid biosynthesis</keyword>
<dbReference type="GO" id="GO:0019877">
    <property type="term" value="P:diaminopimelate biosynthetic process"/>
    <property type="evidence" value="ECO:0007669"/>
    <property type="project" value="UniProtKB-UniRule"/>
</dbReference>
<evidence type="ECO:0000256" key="12">
    <source>
        <dbReference type="HAMAP-Rule" id="MF_00418"/>
    </source>
</evidence>
<evidence type="ECO:0000256" key="14">
    <source>
        <dbReference type="PIRSR" id="PIRSR001365-1"/>
    </source>
</evidence>
<dbReference type="Gene3D" id="3.20.20.70">
    <property type="entry name" value="Aldolase class I"/>
    <property type="match status" value="1"/>
</dbReference>
<evidence type="ECO:0000256" key="9">
    <source>
        <dbReference type="ARBA" id="ARBA00023239"/>
    </source>
</evidence>
<comment type="catalytic activity">
    <reaction evidence="11 12">
        <text>L-aspartate 4-semialdehyde + pyruvate = (2S,4S)-4-hydroxy-2,3,4,5-tetrahydrodipicolinate + H2O + H(+)</text>
        <dbReference type="Rhea" id="RHEA:34171"/>
        <dbReference type="ChEBI" id="CHEBI:15361"/>
        <dbReference type="ChEBI" id="CHEBI:15377"/>
        <dbReference type="ChEBI" id="CHEBI:15378"/>
        <dbReference type="ChEBI" id="CHEBI:67139"/>
        <dbReference type="ChEBI" id="CHEBI:537519"/>
        <dbReference type="EC" id="4.3.3.7"/>
    </reaction>
</comment>
<dbReference type="InterPro" id="IPR005263">
    <property type="entry name" value="DapA"/>
</dbReference>
<dbReference type="OrthoDB" id="9782828at2"/>
<gene>
    <name evidence="12" type="primary">dapA</name>
    <name evidence="16" type="ORF">BVG16_05130</name>
</gene>
<dbReference type="GO" id="GO:0008840">
    <property type="term" value="F:4-hydroxy-tetrahydrodipicolinate synthase activity"/>
    <property type="evidence" value="ECO:0007669"/>
    <property type="project" value="UniProtKB-UniRule"/>
</dbReference>
<dbReference type="InterPro" id="IPR013785">
    <property type="entry name" value="Aldolase_TIM"/>
</dbReference>
<evidence type="ECO:0000256" key="1">
    <source>
        <dbReference type="ARBA" id="ARBA00003294"/>
    </source>
</evidence>
<keyword evidence="7 12" id="KW-0220">Diaminopimelate biosynthesis</keyword>
<dbReference type="EC" id="4.3.3.7" evidence="4 12"/>
<evidence type="ECO:0000256" key="2">
    <source>
        <dbReference type="ARBA" id="ARBA00005120"/>
    </source>
</evidence>
<dbReference type="Pfam" id="PF00701">
    <property type="entry name" value="DHDPS"/>
    <property type="match status" value="1"/>
</dbReference>
<comment type="caution">
    <text evidence="16">The sequence shown here is derived from an EMBL/GenBank/DDBJ whole genome shotgun (WGS) entry which is preliminary data.</text>
</comment>
<dbReference type="SMART" id="SM01130">
    <property type="entry name" value="DHDPS"/>
    <property type="match status" value="1"/>
</dbReference>
<evidence type="ECO:0000313" key="17">
    <source>
        <dbReference type="Proteomes" id="UP000190188"/>
    </source>
</evidence>
<evidence type="ECO:0000313" key="16">
    <source>
        <dbReference type="EMBL" id="OPA80130.1"/>
    </source>
</evidence>
<feature type="site" description="Part of a proton relay during catalysis" evidence="12">
    <location>
        <position position="113"/>
    </location>
</feature>
<comment type="caution">
    <text evidence="12">Was originally thought to be a dihydrodipicolinate synthase (DHDPS), catalyzing the condensation of (S)-aspartate-beta-semialdehyde [(S)-ASA] and pyruvate to dihydrodipicolinate (DHDP). However, it was shown in E.coli that the product of the enzymatic reaction is not dihydrodipicolinate but in fact (4S)-4-hydroxy-2,3,4,5-tetrahydro-(2S)-dipicolinic acid (HTPA), and that the consecutive dehydration reaction leading to DHDP is not spontaneous but catalyzed by DapB.</text>
</comment>
<evidence type="ECO:0000256" key="8">
    <source>
        <dbReference type="ARBA" id="ARBA00023154"/>
    </source>
</evidence>
<evidence type="ECO:0000256" key="13">
    <source>
        <dbReference type="PIRNR" id="PIRNR001365"/>
    </source>
</evidence>
<dbReference type="PROSITE" id="PS00665">
    <property type="entry name" value="DHDPS_1"/>
    <property type="match status" value="1"/>
</dbReference>
<keyword evidence="10 12" id="KW-0704">Schiff base</keyword>
<comment type="subunit">
    <text evidence="12">Homotetramer; dimer of dimers.</text>
</comment>
<keyword evidence="5 12" id="KW-0963">Cytoplasm</keyword>
<comment type="similarity">
    <text evidence="3 12 13">Belongs to the DapA family.</text>
</comment>
<feature type="active site" description="Proton donor/acceptor" evidence="12 14">
    <location>
        <position position="138"/>
    </location>
</feature>
<dbReference type="PANTHER" id="PTHR12128">
    <property type="entry name" value="DIHYDRODIPICOLINATE SYNTHASE"/>
    <property type="match status" value="1"/>
</dbReference>
<dbReference type="HAMAP" id="MF_00418">
    <property type="entry name" value="DapA"/>
    <property type="match status" value="1"/>
</dbReference>
<dbReference type="PANTHER" id="PTHR12128:SF66">
    <property type="entry name" value="4-HYDROXY-2-OXOGLUTARATE ALDOLASE, MITOCHONDRIAL"/>
    <property type="match status" value="1"/>
</dbReference>
<organism evidence="16 17">
    <name type="scientific">Paenibacillus selenitireducens</name>
    <dbReference type="NCBI Taxonomy" id="1324314"/>
    <lineage>
        <taxon>Bacteria</taxon>
        <taxon>Bacillati</taxon>
        <taxon>Bacillota</taxon>
        <taxon>Bacilli</taxon>
        <taxon>Bacillales</taxon>
        <taxon>Paenibacillaceae</taxon>
        <taxon>Paenibacillus</taxon>
    </lineage>
</organism>
<dbReference type="GO" id="GO:0005737">
    <property type="term" value="C:cytoplasm"/>
    <property type="evidence" value="ECO:0007669"/>
    <property type="project" value="UniProtKB-SubCell"/>
</dbReference>
<comment type="pathway">
    <text evidence="2 12">Amino-acid biosynthesis; L-lysine biosynthesis via DAP pathway; (S)-tetrahydrodipicolinate from L-aspartate: step 3/4.</text>
</comment>
<reference evidence="16 17" key="1">
    <citation type="submission" date="2017-01" db="EMBL/GenBank/DDBJ databases">
        <title>Genome analysis of Paenibacillus selenitrireducens ES3-24.</title>
        <authorList>
            <person name="Xu D."/>
            <person name="Yao R."/>
            <person name="Zheng S."/>
        </authorList>
    </citation>
    <scope>NUCLEOTIDE SEQUENCE [LARGE SCALE GENOMIC DNA]</scope>
    <source>
        <strain evidence="16 17">ES3-24</strain>
    </source>
</reference>
<comment type="caution">
    <text evidence="12">Lacks conserved residue(s) required for the propagation of feature annotation.</text>
</comment>
<feature type="site" description="Part of a proton relay during catalysis" evidence="12">
    <location>
        <position position="49"/>
    </location>
</feature>
<proteinExistence type="inferred from homology"/>
<dbReference type="GO" id="GO:0009089">
    <property type="term" value="P:lysine biosynthetic process via diaminopimelate"/>
    <property type="evidence" value="ECO:0007669"/>
    <property type="project" value="UniProtKB-UniRule"/>
</dbReference>
<dbReference type="SUPFAM" id="SSF51569">
    <property type="entry name" value="Aldolase"/>
    <property type="match status" value="1"/>
</dbReference>
<evidence type="ECO:0000256" key="7">
    <source>
        <dbReference type="ARBA" id="ARBA00022915"/>
    </source>
</evidence>
<dbReference type="RefSeq" id="WP_078497478.1">
    <property type="nucleotide sequence ID" value="NZ_MSZX01000002.1"/>
</dbReference>
<dbReference type="CDD" id="cd00950">
    <property type="entry name" value="DHDPS"/>
    <property type="match status" value="1"/>
</dbReference>
<evidence type="ECO:0000256" key="10">
    <source>
        <dbReference type="ARBA" id="ARBA00023270"/>
    </source>
</evidence>
<evidence type="ECO:0000256" key="3">
    <source>
        <dbReference type="ARBA" id="ARBA00007592"/>
    </source>
</evidence>
<feature type="active site" description="Schiff-base intermediate with substrate" evidence="12 14">
    <location>
        <position position="166"/>
    </location>
</feature>
<dbReference type="InterPro" id="IPR020624">
    <property type="entry name" value="Schiff_base-form_aldolases_CS"/>
</dbReference>
<dbReference type="PIRSF" id="PIRSF001365">
    <property type="entry name" value="DHDPS"/>
    <property type="match status" value="1"/>
</dbReference>
<keyword evidence="17" id="KW-1185">Reference proteome</keyword>
<sequence length="289" mass="31582">MLTEQQLTGVYVPLITPFYEHGEIDLPSFHRHICRFRDAGIQGLVINGTTGESPTIQAEEIERLMAAARTACDGTSIPLVLGVGTNDTSSTIRNIERAGRLGADAVLVVVPYYSRPSQQGIIEHFRRAAEVGVPIILYEIPHRTGVALTLDTIRTILDFDGVIGIKDSTATTELVSQLASIDSKPVLCGEDSLIFSSLQAGAKGILSASANVRTDQFVALCQQFYEGNHEHAEQLFHELLPLIRLLFTESSPAPLKWMLSEQGMIQSNTLRLPLMPISPALEELLSSYV</sequence>
<evidence type="ECO:0000256" key="11">
    <source>
        <dbReference type="ARBA" id="ARBA00047836"/>
    </source>
</evidence>
<dbReference type="UniPathway" id="UPA00034">
    <property type="reaction ID" value="UER00017"/>
</dbReference>
<keyword evidence="8 12" id="KW-0457">Lysine biosynthesis</keyword>
<evidence type="ECO:0000256" key="15">
    <source>
        <dbReference type="PIRSR" id="PIRSR001365-2"/>
    </source>
</evidence>
<dbReference type="InterPro" id="IPR002220">
    <property type="entry name" value="DapA-like"/>
</dbReference>
<dbReference type="STRING" id="1324314.BVG16_05130"/>
<dbReference type="AlphaFoldDB" id="A0A1T2XJS7"/>
<comment type="subcellular location">
    <subcellularLocation>
        <location evidence="12">Cytoplasm</location>
    </subcellularLocation>
</comment>
<evidence type="ECO:0000256" key="5">
    <source>
        <dbReference type="ARBA" id="ARBA00022490"/>
    </source>
</evidence>
<evidence type="ECO:0000256" key="6">
    <source>
        <dbReference type="ARBA" id="ARBA00022605"/>
    </source>
</evidence>
<dbReference type="EMBL" id="MSZX01000002">
    <property type="protein sequence ID" value="OPA80130.1"/>
    <property type="molecule type" value="Genomic_DNA"/>
</dbReference>